<evidence type="ECO:0000256" key="2">
    <source>
        <dbReference type="ARBA" id="ARBA00001911"/>
    </source>
</evidence>
<evidence type="ECO:0000256" key="3">
    <source>
        <dbReference type="ARBA" id="ARBA00004496"/>
    </source>
</evidence>
<comment type="catalytic activity">
    <reaction evidence="1 17">
        <text>7-phospho-2-dehydro-3-deoxy-D-arabino-heptonate = 3-dehydroquinate + phosphate</text>
        <dbReference type="Rhea" id="RHEA:21968"/>
        <dbReference type="ChEBI" id="CHEBI:32364"/>
        <dbReference type="ChEBI" id="CHEBI:43474"/>
        <dbReference type="ChEBI" id="CHEBI:58394"/>
        <dbReference type="EC" id="4.2.3.4"/>
    </reaction>
</comment>
<evidence type="ECO:0000256" key="10">
    <source>
        <dbReference type="ARBA" id="ARBA00022723"/>
    </source>
</evidence>
<keyword evidence="15 17" id="KW-0456">Lyase</keyword>
<dbReference type="HAMAP" id="MF_00110">
    <property type="entry name" value="DHQ_synthase"/>
    <property type="match status" value="1"/>
</dbReference>
<evidence type="ECO:0000313" key="22">
    <source>
        <dbReference type="Proteomes" id="UP000626844"/>
    </source>
</evidence>
<dbReference type="Proteomes" id="UP000626844">
    <property type="component" value="Unassembled WGS sequence"/>
</dbReference>
<evidence type="ECO:0000256" key="8">
    <source>
        <dbReference type="ARBA" id="ARBA00022490"/>
    </source>
</evidence>
<accession>A0A926NCG8</accession>
<evidence type="ECO:0000256" key="12">
    <source>
        <dbReference type="ARBA" id="ARBA00022833"/>
    </source>
</evidence>
<name>A0A926NCG8_9BACI</name>
<feature type="binding site" evidence="17">
    <location>
        <position position="264"/>
    </location>
    <ligand>
        <name>Zn(2+)</name>
        <dbReference type="ChEBI" id="CHEBI:29105"/>
    </ligand>
</feature>
<dbReference type="EC" id="4.2.3.4" evidence="6 17"/>
<feature type="transmembrane region" description="Helical" evidence="18">
    <location>
        <begin position="100"/>
        <end position="121"/>
    </location>
</feature>
<dbReference type="CDD" id="cd08195">
    <property type="entry name" value="DHQS"/>
    <property type="match status" value="1"/>
</dbReference>
<evidence type="ECO:0000256" key="9">
    <source>
        <dbReference type="ARBA" id="ARBA00022605"/>
    </source>
</evidence>
<keyword evidence="16 17" id="KW-0170">Cobalt</keyword>
<feature type="binding site" evidence="17">
    <location>
        <position position="247"/>
    </location>
    <ligand>
        <name>Zn(2+)</name>
        <dbReference type="ChEBI" id="CHEBI:29105"/>
    </ligand>
</feature>
<evidence type="ECO:0000256" key="6">
    <source>
        <dbReference type="ARBA" id="ARBA00013031"/>
    </source>
</evidence>
<evidence type="ECO:0000256" key="17">
    <source>
        <dbReference type="HAMAP-Rule" id="MF_00110"/>
    </source>
</evidence>
<sequence>MRTLEIKTTSSKYPVIVGPNCLQTLPDFLKNRMNQLSKILLITDSTVNQLYGDKVLHLLMDTPYPVSKFVVESGEQSKSFQQFIDIQTYALQEKLDRKSLIIALGGGVVGDLAGFVAATFMRGIPYIQIPTTLLAHDSAVGGKVGINHPLGKNMIGAFHQPIAVLYDTLFIKSLPSLELRSGFAEVVKHAFLKGESFLQELISIEDIEMLDESHLAEIIYKGIEVKAEIVGQDEKEAGIRAYLNLGHTLGHAVEAEMGYGKLSHGDCVAVGMLFAFSLSEKVFKVDLNYVKIKSWFKSLGFPVVIPDNLLTEDLISRMISDKKSTSGQINMVLIEKPGSVKIEQFTASELTNFLESWREEELV</sequence>
<keyword evidence="18" id="KW-0472">Membrane</keyword>
<evidence type="ECO:0000256" key="18">
    <source>
        <dbReference type="SAM" id="Phobius"/>
    </source>
</evidence>
<keyword evidence="10 17" id="KW-0479">Metal-binding</keyword>
<dbReference type="NCBIfam" id="TIGR01357">
    <property type="entry name" value="aroB"/>
    <property type="match status" value="1"/>
</dbReference>
<evidence type="ECO:0000256" key="16">
    <source>
        <dbReference type="ARBA" id="ARBA00023285"/>
    </source>
</evidence>
<comment type="cofactor">
    <cofactor evidence="2 17">
        <name>NAD(+)</name>
        <dbReference type="ChEBI" id="CHEBI:57540"/>
    </cofactor>
</comment>
<feature type="binding site" evidence="17">
    <location>
        <begin position="107"/>
        <end position="111"/>
    </location>
    <ligand>
        <name>NAD(+)</name>
        <dbReference type="ChEBI" id="CHEBI:57540"/>
    </ligand>
</feature>
<reference evidence="21" key="1">
    <citation type="submission" date="2020-09" db="EMBL/GenBank/DDBJ databases">
        <title>A novel bacterium of genus Bacillus, isolated from South China Sea.</title>
        <authorList>
            <person name="Huang H."/>
            <person name="Mo K."/>
            <person name="Hu Y."/>
        </authorList>
    </citation>
    <scope>NUCLEOTIDE SEQUENCE</scope>
    <source>
        <strain evidence="21">IB182487</strain>
    </source>
</reference>
<evidence type="ECO:0000256" key="14">
    <source>
        <dbReference type="ARBA" id="ARBA00023141"/>
    </source>
</evidence>
<evidence type="ECO:0000259" key="20">
    <source>
        <dbReference type="Pfam" id="PF24621"/>
    </source>
</evidence>
<protein>
    <recommendedName>
        <fullName evidence="7 17">3-dehydroquinate synthase</fullName>
        <shortName evidence="17">DHQS</shortName>
        <ecNumber evidence="6 17">4.2.3.4</ecNumber>
    </recommendedName>
</protein>
<dbReference type="AlphaFoldDB" id="A0A926NCG8"/>
<dbReference type="EMBL" id="JACXAI010000001">
    <property type="protein sequence ID" value="MBD1378610.1"/>
    <property type="molecule type" value="Genomic_DNA"/>
</dbReference>
<evidence type="ECO:0000256" key="7">
    <source>
        <dbReference type="ARBA" id="ARBA00017684"/>
    </source>
</evidence>
<feature type="binding site" evidence="17">
    <location>
        <position position="143"/>
    </location>
    <ligand>
        <name>NAD(+)</name>
        <dbReference type="ChEBI" id="CHEBI:57540"/>
    </ligand>
</feature>
<evidence type="ECO:0000256" key="4">
    <source>
        <dbReference type="ARBA" id="ARBA00004661"/>
    </source>
</evidence>
<comment type="subcellular location">
    <subcellularLocation>
        <location evidence="3 17">Cytoplasm</location>
    </subcellularLocation>
</comment>
<evidence type="ECO:0000256" key="13">
    <source>
        <dbReference type="ARBA" id="ARBA00023027"/>
    </source>
</evidence>
<keyword evidence="9 17" id="KW-0028">Amino-acid biosynthesis</keyword>
<feature type="binding site" evidence="17">
    <location>
        <begin position="131"/>
        <end position="132"/>
    </location>
    <ligand>
        <name>NAD(+)</name>
        <dbReference type="ChEBI" id="CHEBI:57540"/>
    </ligand>
</feature>
<dbReference type="RefSeq" id="WP_191154556.1">
    <property type="nucleotide sequence ID" value="NZ_JACXAI010000001.1"/>
</dbReference>
<evidence type="ECO:0000256" key="11">
    <source>
        <dbReference type="ARBA" id="ARBA00022741"/>
    </source>
</evidence>
<evidence type="ECO:0000313" key="21">
    <source>
        <dbReference type="EMBL" id="MBD1378610.1"/>
    </source>
</evidence>
<dbReference type="Pfam" id="PF24621">
    <property type="entry name" value="DHQS_C"/>
    <property type="match status" value="1"/>
</dbReference>
<keyword evidence="18" id="KW-1133">Transmembrane helix</keyword>
<dbReference type="GO" id="GO:0046872">
    <property type="term" value="F:metal ion binding"/>
    <property type="evidence" value="ECO:0007669"/>
    <property type="project" value="UniProtKB-KW"/>
</dbReference>
<comment type="pathway">
    <text evidence="4 17">Metabolic intermediate biosynthesis; chorismate biosynthesis; chorismate from D-erythrose 4-phosphate and phosphoenolpyruvate: step 2/7.</text>
</comment>
<feature type="binding site" evidence="17">
    <location>
        <begin position="73"/>
        <end position="78"/>
    </location>
    <ligand>
        <name>NAD(+)</name>
        <dbReference type="ChEBI" id="CHEBI:57540"/>
    </ligand>
</feature>
<keyword evidence="14 17" id="KW-0057">Aromatic amino acid biosynthesis</keyword>
<evidence type="ECO:0000256" key="5">
    <source>
        <dbReference type="ARBA" id="ARBA00005412"/>
    </source>
</evidence>
<keyword evidence="8 17" id="KW-0963">Cytoplasm</keyword>
<keyword evidence="13 17" id="KW-0520">NAD</keyword>
<evidence type="ECO:0000256" key="1">
    <source>
        <dbReference type="ARBA" id="ARBA00001393"/>
    </source>
</evidence>
<proteinExistence type="inferred from homology"/>
<dbReference type="GO" id="GO:0009073">
    <property type="term" value="P:aromatic amino acid family biosynthetic process"/>
    <property type="evidence" value="ECO:0007669"/>
    <property type="project" value="UniProtKB-KW"/>
</dbReference>
<evidence type="ECO:0000259" key="19">
    <source>
        <dbReference type="Pfam" id="PF01761"/>
    </source>
</evidence>
<feature type="domain" description="3-dehydroquinate synthase N-terminal" evidence="19">
    <location>
        <begin position="69"/>
        <end position="180"/>
    </location>
</feature>
<keyword evidence="22" id="KW-1185">Reference proteome</keyword>
<gene>
    <name evidence="17" type="primary">aroB</name>
    <name evidence="21" type="ORF">IC621_00070</name>
</gene>
<dbReference type="PIRSF" id="PIRSF001455">
    <property type="entry name" value="DHQ_synth"/>
    <property type="match status" value="1"/>
</dbReference>
<comment type="function">
    <text evidence="17">Catalyzes the conversion of 3-deoxy-D-arabino-heptulosonate 7-phosphate (DAHP) to dehydroquinate (DHQ).</text>
</comment>
<dbReference type="GO" id="GO:0008652">
    <property type="term" value="P:amino acid biosynthetic process"/>
    <property type="evidence" value="ECO:0007669"/>
    <property type="project" value="UniProtKB-KW"/>
</dbReference>
<dbReference type="FunFam" id="3.40.50.1970:FF:000001">
    <property type="entry name" value="3-dehydroquinate synthase"/>
    <property type="match status" value="1"/>
</dbReference>
<comment type="caution">
    <text evidence="17">Lacks conserved residue(s) required for the propagation of feature annotation.</text>
</comment>
<organism evidence="21 22">
    <name type="scientific">Metabacillus arenae</name>
    <dbReference type="NCBI Taxonomy" id="2771434"/>
    <lineage>
        <taxon>Bacteria</taxon>
        <taxon>Bacillati</taxon>
        <taxon>Bacillota</taxon>
        <taxon>Bacilli</taxon>
        <taxon>Bacillales</taxon>
        <taxon>Bacillaceae</taxon>
        <taxon>Metabacillus</taxon>
    </lineage>
</organism>
<dbReference type="Gene3D" id="1.20.1090.10">
    <property type="entry name" value="Dehydroquinate synthase-like - alpha domain"/>
    <property type="match status" value="1"/>
</dbReference>
<comment type="caution">
    <text evidence="21">The sequence shown here is derived from an EMBL/GenBank/DDBJ whole genome shotgun (WGS) entry which is preliminary data.</text>
</comment>
<feature type="binding site" evidence="17">
    <location>
        <position position="152"/>
    </location>
    <ligand>
        <name>NAD(+)</name>
        <dbReference type="ChEBI" id="CHEBI:57540"/>
    </ligand>
</feature>
<dbReference type="InterPro" id="IPR030960">
    <property type="entry name" value="DHQS/DOIS_N"/>
</dbReference>
<dbReference type="Pfam" id="PF01761">
    <property type="entry name" value="DHQ_synthase"/>
    <property type="match status" value="1"/>
</dbReference>
<feature type="domain" description="3-dehydroquinate synthase C-terminal" evidence="20">
    <location>
        <begin position="182"/>
        <end position="324"/>
    </location>
</feature>
<dbReference type="GO" id="GO:0009423">
    <property type="term" value="P:chorismate biosynthetic process"/>
    <property type="evidence" value="ECO:0007669"/>
    <property type="project" value="UniProtKB-UniRule"/>
</dbReference>
<dbReference type="Gene3D" id="3.40.50.1970">
    <property type="match status" value="1"/>
</dbReference>
<keyword evidence="12 17" id="KW-0862">Zinc</keyword>
<dbReference type="InterPro" id="IPR016037">
    <property type="entry name" value="DHQ_synth_AroB"/>
</dbReference>
<evidence type="ECO:0000256" key="15">
    <source>
        <dbReference type="ARBA" id="ARBA00023239"/>
    </source>
</evidence>
<dbReference type="PANTHER" id="PTHR43622">
    <property type="entry name" value="3-DEHYDROQUINATE SYNTHASE"/>
    <property type="match status" value="1"/>
</dbReference>
<comment type="cofactor">
    <cofactor evidence="17">
        <name>Co(2+)</name>
        <dbReference type="ChEBI" id="CHEBI:48828"/>
    </cofactor>
    <cofactor evidence="17">
        <name>Zn(2+)</name>
        <dbReference type="ChEBI" id="CHEBI:29105"/>
    </cofactor>
    <text evidence="17">Binds 1 divalent metal cation per subunit. Can use either Co(2+) or Zn(2+).</text>
</comment>
<dbReference type="InterPro" id="IPR056179">
    <property type="entry name" value="DHQS_C"/>
</dbReference>
<dbReference type="GO" id="GO:0003856">
    <property type="term" value="F:3-dehydroquinate synthase activity"/>
    <property type="evidence" value="ECO:0007669"/>
    <property type="project" value="UniProtKB-UniRule"/>
</dbReference>
<dbReference type="PANTHER" id="PTHR43622:SF7">
    <property type="entry name" value="3-DEHYDROQUINATE SYNTHASE, CHLOROPLASTIC"/>
    <property type="match status" value="1"/>
</dbReference>
<dbReference type="SUPFAM" id="SSF56796">
    <property type="entry name" value="Dehydroquinate synthase-like"/>
    <property type="match status" value="1"/>
</dbReference>
<comment type="similarity">
    <text evidence="5 17">Belongs to the sugar phosphate cyclases superfamily. Dehydroquinate synthase family.</text>
</comment>
<feature type="binding site" evidence="17">
    <location>
        <position position="185"/>
    </location>
    <ligand>
        <name>Zn(2+)</name>
        <dbReference type="ChEBI" id="CHEBI:29105"/>
    </ligand>
</feature>
<keyword evidence="11 17" id="KW-0547">Nucleotide-binding</keyword>
<dbReference type="InterPro" id="IPR050071">
    <property type="entry name" value="Dehydroquinate_synthase"/>
</dbReference>
<dbReference type="GO" id="GO:0000166">
    <property type="term" value="F:nucleotide binding"/>
    <property type="evidence" value="ECO:0007669"/>
    <property type="project" value="UniProtKB-KW"/>
</dbReference>
<keyword evidence="18" id="KW-0812">Transmembrane</keyword>
<dbReference type="InterPro" id="IPR030963">
    <property type="entry name" value="DHQ_synth_fam"/>
</dbReference>
<dbReference type="GO" id="GO:0005737">
    <property type="term" value="C:cytoplasm"/>
    <property type="evidence" value="ECO:0007669"/>
    <property type="project" value="UniProtKB-SubCell"/>
</dbReference>